<reference evidence="2" key="1">
    <citation type="journal article" date="2016" name="Nat. Biotechnol.">
        <title>Sequencing wild and cultivated cassava and related species reveals extensive interspecific hybridization and genetic diversity.</title>
        <authorList>
            <person name="Bredeson J.V."/>
            <person name="Lyons J.B."/>
            <person name="Prochnik S.E."/>
            <person name="Wu G.A."/>
            <person name="Ha C.M."/>
            <person name="Edsinger-Gonzales E."/>
            <person name="Grimwood J."/>
            <person name="Schmutz J."/>
            <person name="Rabbi I.Y."/>
            <person name="Egesi C."/>
            <person name="Nauluvula P."/>
            <person name="Lebot V."/>
            <person name="Ndunguru J."/>
            <person name="Mkamilo G."/>
            <person name="Bart R.S."/>
            <person name="Setter T.L."/>
            <person name="Gleadow R.M."/>
            <person name="Kulakow P."/>
            <person name="Ferguson M.E."/>
            <person name="Rounsley S."/>
            <person name="Rokhsar D.S."/>
        </authorList>
    </citation>
    <scope>NUCLEOTIDE SEQUENCE [LARGE SCALE GENOMIC DNA]</scope>
    <source>
        <strain evidence="2">cv. AM560-2</strain>
    </source>
</reference>
<proteinExistence type="predicted"/>
<comment type="caution">
    <text evidence="1">The sequence shown here is derived from an EMBL/GenBank/DDBJ whole genome shotgun (WGS) entry which is preliminary data.</text>
</comment>
<evidence type="ECO:0000313" key="1">
    <source>
        <dbReference type="EMBL" id="KAG8644630.1"/>
    </source>
</evidence>
<evidence type="ECO:0000313" key="2">
    <source>
        <dbReference type="Proteomes" id="UP000091857"/>
    </source>
</evidence>
<name>A0ACB7GXY2_MANES</name>
<keyword evidence="2" id="KW-1185">Reference proteome</keyword>
<dbReference type="Proteomes" id="UP000091857">
    <property type="component" value="Chromosome 11"/>
</dbReference>
<accession>A0ACB7GXY2</accession>
<dbReference type="EMBL" id="CM004397">
    <property type="protein sequence ID" value="KAG8644630.1"/>
    <property type="molecule type" value="Genomic_DNA"/>
</dbReference>
<protein>
    <submittedName>
        <fullName evidence="1">Uncharacterized protein</fullName>
    </submittedName>
</protein>
<gene>
    <name evidence="1" type="ORF">MANES_11G148900v8</name>
</gene>
<sequence>MLLIIYNCSDQVLATRERRQAKTREKAVQSVRETVQAREKWKSAKEIAKQRAIDLQAQLSRTFTRSKSKMQTDQVTKGTGQAKPGTDAALQSLPGGNSSAPKTGKKKEKSNLTNMLQEMEDNPGSHQGFNIETSDKNTKKHAPKGKELHTQSQMFRYAYGQIEKEKAMHEGKNLTFSGVLSMGGDVEIRKRPLIEISFKDLTLTLKHKKRHLLRCVTGKLSPGRVSAVMGPSGAGKTTFLSALTGKAAGCNVTGMVLVNGKAEPIQAYKKIIGYVPQDDIVHGNLTVEENLWFSARCRLSADLPKAEKVLVVERVIESLGLQPVRDSLVGTVEKRGISGGQRKRVNVGLEMVMEPSLLILDEPTSGLDSSSSFLLLRALRREALEGVNICMVVHQPSYTLFNMFDDLILLAKGGLTAYHGPVKKVEEYFAGLGITLPDRMNPPDYFIDILEGIVKPSSGVNFKQLPIRWMLHNGYPVPMDMLQNTDEMRPSTSDSTQGEPESFAGEFWKDMKTNVEMKKENLELNISNLDDLSNRKTPGVFQQYRYFLGRICKQRLREARTQAVDFLILLLAGICLGTLAKVSDETFGVIGYTYTVIAVSLLCKIAALRSFSLDKLHYWRESSSGMSGLAYFLAKDTVDHFNTIVKPIVYLSMFYFFNNPRSTVTDNYVVLTCLVYCVTGIAYALALFLEAGPAQLWSVLLPVVLTLIATRGDSSFVSKIADLCYTKWALEAFVISNAKRYYGVWLITRCGSLMESGYDIRDWYRCLILLIVSGLGSRIVAFMIMITFQKK</sequence>
<organism evidence="1 2">
    <name type="scientific">Manihot esculenta</name>
    <name type="common">Cassava</name>
    <name type="synonym">Jatropha manihot</name>
    <dbReference type="NCBI Taxonomy" id="3983"/>
    <lineage>
        <taxon>Eukaryota</taxon>
        <taxon>Viridiplantae</taxon>
        <taxon>Streptophyta</taxon>
        <taxon>Embryophyta</taxon>
        <taxon>Tracheophyta</taxon>
        <taxon>Spermatophyta</taxon>
        <taxon>Magnoliopsida</taxon>
        <taxon>eudicotyledons</taxon>
        <taxon>Gunneridae</taxon>
        <taxon>Pentapetalae</taxon>
        <taxon>rosids</taxon>
        <taxon>fabids</taxon>
        <taxon>Malpighiales</taxon>
        <taxon>Euphorbiaceae</taxon>
        <taxon>Crotonoideae</taxon>
        <taxon>Manihoteae</taxon>
        <taxon>Manihot</taxon>
    </lineage>
</organism>